<reference evidence="1 2" key="1">
    <citation type="submission" date="2018-04" db="EMBL/GenBank/DDBJ databases">
        <title>Marixanthomonas spongiae HN-E44 sp. nov., isolated from a marine sponge.</title>
        <authorList>
            <person name="Luo L."/>
            <person name="Zhuang L."/>
        </authorList>
    </citation>
    <scope>NUCLEOTIDE SEQUENCE [LARGE SCALE GENOMIC DNA]</scope>
    <source>
        <strain evidence="1 2">HN-E44</strain>
    </source>
</reference>
<dbReference type="Proteomes" id="UP000245962">
    <property type="component" value="Unassembled WGS sequence"/>
</dbReference>
<comment type="caution">
    <text evidence="1">The sequence shown here is derived from an EMBL/GenBank/DDBJ whole genome shotgun (WGS) entry which is preliminary data.</text>
</comment>
<organism evidence="1 2">
    <name type="scientific">Marixanthomonas spongiae</name>
    <dbReference type="NCBI Taxonomy" id="2174845"/>
    <lineage>
        <taxon>Bacteria</taxon>
        <taxon>Pseudomonadati</taxon>
        <taxon>Bacteroidota</taxon>
        <taxon>Flavobacteriia</taxon>
        <taxon>Flavobacteriales</taxon>
        <taxon>Flavobacteriaceae</taxon>
        <taxon>Marixanthomonas</taxon>
    </lineage>
</organism>
<dbReference type="AlphaFoldDB" id="A0A2U0I5Y7"/>
<accession>A0A2U0I5Y7</accession>
<dbReference type="RefSeq" id="WP_116693528.1">
    <property type="nucleotide sequence ID" value="NZ_QEHR01000002.1"/>
</dbReference>
<dbReference type="SUPFAM" id="SSF53955">
    <property type="entry name" value="Lysozyme-like"/>
    <property type="match status" value="1"/>
</dbReference>
<dbReference type="InterPro" id="IPR023346">
    <property type="entry name" value="Lysozyme-like_dom_sf"/>
</dbReference>
<dbReference type="OrthoDB" id="1143238at2"/>
<evidence type="ECO:0000313" key="1">
    <source>
        <dbReference type="EMBL" id="PVW16515.1"/>
    </source>
</evidence>
<sequence>MKKNIVGLFTVLIVTALFFSGFTTKNNVDLSSYILDDVEMNYNVPNEEDMIMYTKPVPTTNYTLFLGKSYVGFKEALGFKESRGDYSIINEFGYLGKYQFASATLRMIGIYNPDSFINDSRLQEEAFTAYTARNKWILRRDIKRFNGKYINGVKVTESGILAAAHLAGAGNVKKYLRSGGAIGFSDAFGTSIGYYLKKFSGYDTSFILPNRKAKVAKIAKVL</sequence>
<dbReference type="EMBL" id="QEHR01000002">
    <property type="protein sequence ID" value="PVW16515.1"/>
    <property type="molecule type" value="Genomic_DNA"/>
</dbReference>
<gene>
    <name evidence="1" type="ORF">DDV96_04495</name>
</gene>
<name>A0A2U0I5Y7_9FLAO</name>
<protein>
    <submittedName>
        <fullName evidence="1">Peptidoglycan-binding protein LysM</fullName>
    </submittedName>
</protein>
<keyword evidence="2" id="KW-1185">Reference proteome</keyword>
<proteinExistence type="predicted"/>
<evidence type="ECO:0000313" key="2">
    <source>
        <dbReference type="Proteomes" id="UP000245962"/>
    </source>
</evidence>